<feature type="compositionally biased region" description="Polar residues" evidence="18">
    <location>
        <begin position="382"/>
        <end position="400"/>
    </location>
</feature>
<evidence type="ECO:0000256" key="6">
    <source>
        <dbReference type="ARBA" id="ARBA00019964"/>
    </source>
</evidence>
<name>A0A443S9S6_9ACAR</name>
<keyword evidence="10" id="KW-0747">Spliceosome</keyword>
<evidence type="ECO:0000256" key="9">
    <source>
        <dbReference type="ARBA" id="ARBA00022664"/>
    </source>
</evidence>
<feature type="compositionally biased region" description="Basic and acidic residues" evidence="18">
    <location>
        <begin position="209"/>
        <end position="238"/>
    </location>
</feature>
<dbReference type="InterPro" id="IPR018545">
    <property type="entry name" value="Btz_dom"/>
</dbReference>
<evidence type="ECO:0000313" key="21">
    <source>
        <dbReference type="Proteomes" id="UP000288716"/>
    </source>
</evidence>
<feature type="compositionally biased region" description="Basic and acidic residues" evidence="18">
    <location>
        <begin position="176"/>
        <end position="201"/>
    </location>
</feature>
<protein>
    <recommendedName>
        <fullName evidence="6">Protein CASC3</fullName>
    </recommendedName>
</protein>
<dbReference type="SMART" id="SM01044">
    <property type="entry name" value="Btz"/>
    <property type="match status" value="1"/>
</dbReference>
<evidence type="ECO:0000256" key="11">
    <source>
        <dbReference type="ARBA" id="ARBA00022816"/>
    </source>
</evidence>
<feature type="compositionally biased region" description="Polar residues" evidence="18">
    <location>
        <begin position="239"/>
        <end position="250"/>
    </location>
</feature>
<feature type="compositionally biased region" description="Polar residues" evidence="18">
    <location>
        <begin position="489"/>
        <end position="501"/>
    </location>
</feature>
<evidence type="ECO:0000256" key="14">
    <source>
        <dbReference type="ARBA" id="ARBA00023161"/>
    </source>
</evidence>
<organism evidence="20 21">
    <name type="scientific">Leptotrombidium deliense</name>
    <dbReference type="NCBI Taxonomy" id="299467"/>
    <lineage>
        <taxon>Eukaryota</taxon>
        <taxon>Metazoa</taxon>
        <taxon>Ecdysozoa</taxon>
        <taxon>Arthropoda</taxon>
        <taxon>Chelicerata</taxon>
        <taxon>Arachnida</taxon>
        <taxon>Acari</taxon>
        <taxon>Acariformes</taxon>
        <taxon>Trombidiformes</taxon>
        <taxon>Prostigmata</taxon>
        <taxon>Anystina</taxon>
        <taxon>Parasitengona</taxon>
        <taxon>Trombiculoidea</taxon>
        <taxon>Trombiculidae</taxon>
        <taxon>Leptotrombidium</taxon>
    </lineage>
</organism>
<feature type="compositionally biased region" description="Pro residues" evidence="18">
    <location>
        <begin position="558"/>
        <end position="582"/>
    </location>
</feature>
<evidence type="ECO:0000256" key="10">
    <source>
        <dbReference type="ARBA" id="ARBA00022728"/>
    </source>
</evidence>
<keyword evidence="11" id="KW-0509">mRNA transport</keyword>
<comment type="caution">
    <text evidence="20">The sequence shown here is derived from an EMBL/GenBank/DDBJ whole genome shotgun (WGS) entry which is preliminary data.</text>
</comment>
<dbReference type="GO" id="GO:0006397">
    <property type="term" value="P:mRNA processing"/>
    <property type="evidence" value="ECO:0007669"/>
    <property type="project" value="UniProtKB-KW"/>
</dbReference>
<evidence type="ECO:0000256" key="12">
    <source>
        <dbReference type="ARBA" id="ARBA00022845"/>
    </source>
</evidence>
<dbReference type="VEuPathDB" id="VectorBase:LDEU007773"/>
<evidence type="ECO:0000256" key="8">
    <source>
        <dbReference type="ARBA" id="ARBA00022490"/>
    </source>
</evidence>
<dbReference type="GO" id="GO:0005681">
    <property type="term" value="C:spliceosomal complex"/>
    <property type="evidence" value="ECO:0007669"/>
    <property type="project" value="UniProtKB-KW"/>
</dbReference>
<keyword evidence="12" id="KW-0810">Translation regulation</keyword>
<evidence type="ECO:0000256" key="13">
    <source>
        <dbReference type="ARBA" id="ARBA00022884"/>
    </source>
</evidence>
<feature type="compositionally biased region" description="Basic and acidic residues" evidence="18">
    <location>
        <begin position="9"/>
        <end position="22"/>
    </location>
</feature>
<feature type="compositionally biased region" description="Basic and acidic residues" evidence="18">
    <location>
        <begin position="112"/>
        <end position="137"/>
    </location>
</feature>
<dbReference type="GO" id="GO:0048471">
    <property type="term" value="C:perinuclear region of cytoplasm"/>
    <property type="evidence" value="ECO:0007669"/>
    <property type="project" value="UniProtKB-SubCell"/>
</dbReference>
<comment type="subcellular location">
    <subcellularLocation>
        <location evidence="2">Cell projection</location>
        <location evidence="2">Dendrite</location>
    </subcellularLocation>
    <subcellularLocation>
        <location evidence="1">Cytoplasm</location>
        <location evidence="1">Stress granule</location>
    </subcellularLocation>
    <subcellularLocation>
        <location evidence="4">Cytoplasm</location>
        <location evidence="4">Perinuclear region</location>
    </subcellularLocation>
    <subcellularLocation>
        <location evidence="3">Nucleus speckle</location>
    </subcellularLocation>
</comment>
<evidence type="ECO:0000256" key="5">
    <source>
        <dbReference type="ARBA" id="ARBA00009548"/>
    </source>
</evidence>
<dbReference type="GO" id="GO:0008380">
    <property type="term" value="P:RNA splicing"/>
    <property type="evidence" value="ECO:0007669"/>
    <property type="project" value="UniProtKB-KW"/>
</dbReference>
<feature type="compositionally biased region" description="Polar residues" evidence="18">
    <location>
        <begin position="439"/>
        <end position="462"/>
    </location>
</feature>
<dbReference type="EMBL" id="NCKV01005136">
    <property type="protein sequence ID" value="RWS24267.1"/>
    <property type="molecule type" value="Genomic_DNA"/>
</dbReference>
<evidence type="ECO:0000256" key="7">
    <source>
        <dbReference type="ARBA" id="ARBA00022448"/>
    </source>
</evidence>
<dbReference type="PANTHER" id="PTHR13434:SF0">
    <property type="entry name" value="PROTEIN CASC3"/>
    <property type="match status" value="1"/>
</dbReference>
<keyword evidence="15" id="KW-0508">mRNA splicing</keyword>
<evidence type="ECO:0000256" key="3">
    <source>
        <dbReference type="ARBA" id="ARBA00004324"/>
    </source>
</evidence>
<dbReference type="GO" id="GO:0016607">
    <property type="term" value="C:nuclear speck"/>
    <property type="evidence" value="ECO:0007669"/>
    <property type="project" value="UniProtKB-SubCell"/>
</dbReference>
<keyword evidence="7" id="KW-0813">Transport</keyword>
<evidence type="ECO:0000256" key="2">
    <source>
        <dbReference type="ARBA" id="ARBA00004279"/>
    </source>
</evidence>
<evidence type="ECO:0000256" key="18">
    <source>
        <dbReference type="SAM" id="MobiDB-lite"/>
    </source>
</evidence>
<dbReference type="GO" id="GO:0035145">
    <property type="term" value="C:exon-exon junction complex"/>
    <property type="evidence" value="ECO:0007669"/>
    <property type="project" value="InterPro"/>
</dbReference>
<feature type="non-terminal residue" evidence="20">
    <location>
        <position position="1"/>
    </location>
</feature>
<evidence type="ECO:0000256" key="1">
    <source>
        <dbReference type="ARBA" id="ARBA00004210"/>
    </source>
</evidence>
<dbReference type="GO" id="GO:0010494">
    <property type="term" value="C:cytoplasmic stress granule"/>
    <property type="evidence" value="ECO:0007669"/>
    <property type="project" value="UniProtKB-SubCell"/>
</dbReference>
<feature type="region of interest" description="Disordered" evidence="18">
    <location>
        <begin position="489"/>
        <end position="585"/>
    </location>
</feature>
<feature type="region of interest" description="Disordered" evidence="18">
    <location>
        <begin position="100"/>
        <end position="476"/>
    </location>
</feature>
<gene>
    <name evidence="20" type="ORF">B4U80_09000</name>
</gene>
<feature type="compositionally biased region" description="Basic and acidic residues" evidence="18">
    <location>
        <begin position="370"/>
        <end position="381"/>
    </location>
</feature>
<dbReference type="AlphaFoldDB" id="A0A443S9S6"/>
<reference evidence="20 21" key="1">
    <citation type="journal article" date="2018" name="Gigascience">
        <title>Genomes of trombidid mites reveal novel predicted allergens and laterally-transferred genes associated with secondary metabolism.</title>
        <authorList>
            <person name="Dong X."/>
            <person name="Chaisiri K."/>
            <person name="Xia D."/>
            <person name="Armstrong S.D."/>
            <person name="Fang Y."/>
            <person name="Donnelly M.J."/>
            <person name="Kadowaki T."/>
            <person name="McGarry J.W."/>
            <person name="Darby A.C."/>
            <person name="Makepeace B.L."/>
        </authorList>
    </citation>
    <scope>NUCLEOTIDE SEQUENCE [LARGE SCALE GENOMIC DNA]</scope>
    <source>
        <strain evidence="20">UoL-UT</strain>
    </source>
</reference>
<evidence type="ECO:0000256" key="17">
    <source>
        <dbReference type="ARBA" id="ARBA00023273"/>
    </source>
</evidence>
<feature type="region of interest" description="Disordered" evidence="18">
    <location>
        <begin position="1"/>
        <end position="71"/>
    </location>
</feature>
<keyword evidence="16" id="KW-0539">Nucleus</keyword>
<feature type="compositionally biased region" description="Low complexity" evidence="18">
    <location>
        <begin position="37"/>
        <end position="49"/>
    </location>
</feature>
<sequence>VGDEEPGTVDEKEIHDKIKKDENDDNEGYVEGERQQGDGQESGDQSGSPDDLDDDEDKRNPQYIPKRGAFYEHDDRMVAAVEEVEKVPEEPIIIAKNTESFEKAPNKKGKKLWAESDKWSHDLFNEDEQKPKSRDEVYSTYGYDIRNEDTAPKARRRRRYARGPTKYTRNWQDEDAYSKTKPERRNSQSGSEKETSREMSSRRPRRPAFKKDDFPELPSKDRQFSRGDRGDRGDRNAFRDNQASNAWNKSRNVEKESKRQTSPAMEFKTEPMKVIEAIENNRRSSIPVDPTKVDMVRTQTFENSRYTNKRSEDSSNSKDKTNYNSNLHINNSEMGRPIRKTSHLQDNRSLNYNVAKGDYPERKPRSKSKNSKEESFTDDNRNNYNQNYLSDVNNQMQKLTVDNKLNRSNESESAQQKPKRYSSLRQQQQQRSVPEGVTPTMSSNSQTVGAGHQQRPTPQNQFYDAAPHSPGFYQETASPRSSFAYIQQNTAETQSQSNQHPSRFMPHPMPQRYMPQSTPESSSDPPFITQAVPPPTTPQNSSSHPPVLTAPAASFLPTYPPGYPQFPPPPPQFHPLPPPPPSQAEIYRGGVTYYDTTAQQAALRQLPQRRPKNAIPIVPPPMEM</sequence>
<dbReference type="STRING" id="299467.A0A443S9S6"/>
<dbReference type="GO" id="GO:0051028">
    <property type="term" value="P:mRNA transport"/>
    <property type="evidence" value="ECO:0007669"/>
    <property type="project" value="UniProtKB-KW"/>
</dbReference>
<evidence type="ECO:0000256" key="15">
    <source>
        <dbReference type="ARBA" id="ARBA00023187"/>
    </source>
</evidence>
<keyword evidence="9" id="KW-0507">mRNA processing</keyword>
<feature type="domain" description="Btz" evidence="19">
    <location>
        <begin position="29"/>
        <end position="150"/>
    </location>
</feature>
<proteinExistence type="inferred from homology"/>
<keyword evidence="21" id="KW-1185">Reference proteome</keyword>
<feature type="compositionally biased region" description="Basic and acidic residues" evidence="18">
    <location>
        <begin position="309"/>
        <end position="321"/>
    </location>
</feature>
<dbReference type="GO" id="GO:0003729">
    <property type="term" value="F:mRNA binding"/>
    <property type="evidence" value="ECO:0007669"/>
    <property type="project" value="InterPro"/>
</dbReference>
<evidence type="ECO:0000313" key="20">
    <source>
        <dbReference type="EMBL" id="RWS24267.1"/>
    </source>
</evidence>
<dbReference type="InterPro" id="IPR028544">
    <property type="entry name" value="CASC3"/>
</dbReference>
<keyword evidence="14" id="KW-0866">Nonsense-mediated mRNA decay</keyword>
<keyword evidence="8" id="KW-0963">Cytoplasm</keyword>
<keyword evidence="13" id="KW-0694">RNA-binding</keyword>
<dbReference type="Proteomes" id="UP000288716">
    <property type="component" value="Unassembled WGS sequence"/>
</dbReference>
<feature type="compositionally biased region" description="Polar residues" evidence="18">
    <location>
        <begin position="322"/>
        <end position="333"/>
    </location>
</feature>
<accession>A0A443S9S6</accession>
<feature type="compositionally biased region" description="Polar residues" evidence="18">
    <location>
        <begin position="514"/>
        <end position="524"/>
    </location>
</feature>
<dbReference type="GO" id="GO:0000184">
    <property type="term" value="P:nuclear-transcribed mRNA catabolic process, nonsense-mediated decay"/>
    <property type="evidence" value="ECO:0007669"/>
    <property type="project" value="UniProtKB-KW"/>
</dbReference>
<feature type="compositionally biased region" description="Polar residues" evidence="18">
    <location>
        <begin position="297"/>
        <end position="306"/>
    </location>
</feature>
<keyword evidence="17" id="KW-0966">Cell projection</keyword>
<comment type="similarity">
    <text evidence="5">Belongs to the CASC3 family.</text>
</comment>
<dbReference type="Pfam" id="PF09405">
    <property type="entry name" value="Btz"/>
    <property type="match status" value="1"/>
</dbReference>
<dbReference type="GO" id="GO:0006417">
    <property type="term" value="P:regulation of translation"/>
    <property type="evidence" value="ECO:0007669"/>
    <property type="project" value="UniProtKB-KW"/>
</dbReference>
<evidence type="ECO:0000259" key="19">
    <source>
        <dbReference type="SMART" id="SM01044"/>
    </source>
</evidence>
<dbReference type="OrthoDB" id="657902at2759"/>
<dbReference type="GO" id="GO:0030425">
    <property type="term" value="C:dendrite"/>
    <property type="evidence" value="ECO:0007669"/>
    <property type="project" value="UniProtKB-SubCell"/>
</dbReference>
<evidence type="ECO:0000256" key="4">
    <source>
        <dbReference type="ARBA" id="ARBA00004556"/>
    </source>
</evidence>
<dbReference type="PANTHER" id="PTHR13434">
    <property type="entry name" value="PROTEIN CASC3"/>
    <property type="match status" value="1"/>
</dbReference>
<evidence type="ECO:0000256" key="16">
    <source>
        <dbReference type="ARBA" id="ARBA00023242"/>
    </source>
</evidence>